<proteinExistence type="predicted"/>
<name>A0ABQ4Z8E3_9ASTR</name>
<dbReference type="EMBL" id="BQNB010011097">
    <property type="protein sequence ID" value="GJS86075.1"/>
    <property type="molecule type" value="Genomic_DNA"/>
</dbReference>
<organism evidence="2 3">
    <name type="scientific">Tanacetum coccineum</name>
    <dbReference type="NCBI Taxonomy" id="301880"/>
    <lineage>
        <taxon>Eukaryota</taxon>
        <taxon>Viridiplantae</taxon>
        <taxon>Streptophyta</taxon>
        <taxon>Embryophyta</taxon>
        <taxon>Tracheophyta</taxon>
        <taxon>Spermatophyta</taxon>
        <taxon>Magnoliopsida</taxon>
        <taxon>eudicotyledons</taxon>
        <taxon>Gunneridae</taxon>
        <taxon>Pentapetalae</taxon>
        <taxon>asterids</taxon>
        <taxon>campanulids</taxon>
        <taxon>Asterales</taxon>
        <taxon>Asteraceae</taxon>
        <taxon>Asteroideae</taxon>
        <taxon>Anthemideae</taxon>
        <taxon>Anthemidinae</taxon>
        <taxon>Tanacetum</taxon>
    </lineage>
</organism>
<evidence type="ECO:0000259" key="1">
    <source>
        <dbReference type="PROSITE" id="PS50878"/>
    </source>
</evidence>
<keyword evidence="2" id="KW-0808">Transferase</keyword>
<gene>
    <name evidence="2" type="ORF">Tco_0752616</name>
</gene>
<keyword evidence="2" id="KW-0695">RNA-directed DNA polymerase</keyword>
<dbReference type="CDD" id="cd01650">
    <property type="entry name" value="RT_nLTR_like"/>
    <property type="match status" value="1"/>
</dbReference>
<comment type="caution">
    <text evidence="2">The sequence shown here is derived from an EMBL/GenBank/DDBJ whole genome shotgun (WGS) entry which is preliminary data.</text>
</comment>
<dbReference type="InterPro" id="IPR000477">
    <property type="entry name" value="RT_dom"/>
</dbReference>
<keyword evidence="3" id="KW-1185">Reference proteome</keyword>
<evidence type="ECO:0000313" key="2">
    <source>
        <dbReference type="EMBL" id="GJS86075.1"/>
    </source>
</evidence>
<keyword evidence="2" id="KW-0548">Nucleotidyltransferase</keyword>
<dbReference type="InterPro" id="IPR052343">
    <property type="entry name" value="Retrotransposon-Effector_Assoc"/>
</dbReference>
<evidence type="ECO:0000313" key="3">
    <source>
        <dbReference type="Proteomes" id="UP001151760"/>
    </source>
</evidence>
<dbReference type="PANTHER" id="PTHR46890:SF50">
    <property type="entry name" value="RNA-DIRECTED DNA POLYMERASE, EUKARYOTA, REVERSE TRANSCRIPTASE ZINC-BINDING DOMAIN PROTEIN-RELATED"/>
    <property type="match status" value="1"/>
</dbReference>
<dbReference type="PANTHER" id="PTHR46890">
    <property type="entry name" value="NON-LTR RETROLELEMENT REVERSE TRANSCRIPTASE-LIKE PROTEIN-RELATED"/>
    <property type="match status" value="1"/>
</dbReference>
<dbReference type="GO" id="GO:0003964">
    <property type="term" value="F:RNA-directed DNA polymerase activity"/>
    <property type="evidence" value="ECO:0007669"/>
    <property type="project" value="UniProtKB-KW"/>
</dbReference>
<dbReference type="InterPro" id="IPR043502">
    <property type="entry name" value="DNA/RNA_pol_sf"/>
</dbReference>
<dbReference type="SUPFAM" id="SSF56672">
    <property type="entry name" value="DNA/RNA polymerases"/>
    <property type="match status" value="1"/>
</dbReference>
<feature type="domain" description="Reverse transcriptase" evidence="1">
    <location>
        <begin position="137"/>
        <end position="379"/>
    </location>
</feature>
<protein>
    <submittedName>
        <fullName evidence="2">RNA-directed DNA polymerase, eukaryota</fullName>
    </submittedName>
</protein>
<reference evidence="2" key="1">
    <citation type="journal article" date="2022" name="Int. J. Mol. Sci.">
        <title>Draft Genome of Tanacetum Coccineum: Genomic Comparison of Closely Related Tanacetum-Family Plants.</title>
        <authorList>
            <person name="Yamashiro T."/>
            <person name="Shiraishi A."/>
            <person name="Nakayama K."/>
            <person name="Satake H."/>
        </authorList>
    </citation>
    <scope>NUCLEOTIDE SEQUENCE</scope>
</reference>
<sequence length="445" mass="50055">MFKVIRYAWENFQYVESILEAGGGDQVLRKNRQDSLSKLRHLENEERLDAMQKAKVKWRVEADENSKFFHGIVNRKRRQLAINGIMKEEEPVSEIEIKKAIWDCGSDKSPGPNGFTFAFYKRYWNTLKNDIMAYVRGFFDSGNIPSGCNSSFITLIPKVANPLVVSDFWPISLIGAQYKVIAKILANRLSRVIATVISSELTTFVSQRQILDGPLMVNEIIDLYKRKKERSWIRGCLSSAKASVLVNGSPTIEFNLQRGLRQGDPLSPFLFILVMEGLHVAIEDAINAGIYTGVKLHSLHVSHLLFADDVLLLGEWSSMNISNVVNILNCFYKVSGLKLNLHKSNLYGVGVDLTEVSNLALVTGFQAKCLPFSYLGLPVGSNMARINSWVPIVDKFIKRLSRWKSSLLSIGGSFGEVLKRLPRFHGLHENQLLLINHKAASALEV</sequence>
<dbReference type="Pfam" id="PF00078">
    <property type="entry name" value="RVT_1"/>
    <property type="match status" value="1"/>
</dbReference>
<accession>A0ABQ4Z8E3</accession>
<reference evidence="2" key="2">
    <citation type="submission" date="2022-01" db="EMBL/GenBank/DDBJ databases">
        <authorList>
            <person name="Yamashiro T."/>
            <person name="Shiraishi A."/>
            <person name="Satake H."/>
            <person name="Nakayama K."/>
        </authorList>
    </citation>
    <scope>NUCLEOTIDE SEQUENCE</scope>
</reference>
<dbReference type="PROSITE" id="PS50878">
    <property type="entry name" value="RT_POL"/>
    <property type="match status" value="1"/>
</dbReference>
<dbReference type="Proteomes" id="UP001151760">
    <property type="component" value="Unassembled WGS sequence"/>
</dbReference>